<gene>
    <name evidence="1" type="ORF">J1N35_022519</name>
</gene>
<comment type="caution">
    <text evidence="1">The sequence shown here is derived from an EMBL/GenBank/DDBJ whole genome shotgun (WGS) entry which is preliminary data.</text>
</comment>
<dbReference type="Proteomes" id="UP000828251">
    <property type="component" value="Unassembled WGS sequence"/>
</dbReference>
<organism evidence="1 2">
    <name type="scientific">Gossypium stocksii</name>
    <dbReference type="NCBI Taxonomy" id="47602"/>
    <lineage>
        <taxon>Eukaryota</taxon>
        <taxon>Viridiplantae</taxon>
        <taxon>Streptophyta</taxon>
        <taxon>Embryophyta</taxon>
        <taxon>Tracheophyta</taxon>
        <taxon>Spermatophyta</taxon>
        <taxon>Magnoliopsida</taxon>
        <taxon>eudicotyledons</taxon>
        <taxon>Gunneridae</taxon>
        <taxon>Pentapetalae</taxon>
        <taxon>rosids</taxon>
        <taxon>malvids</taxon>
        <taxon>Malvales</taxon>
        <taxon>Malvaceae</taxon>
        <taxon>Malvoideae</taxon>
        <taxon>Gossypium</taxon>
    </lineage>
</organism>
<evidence type="ECO:0000313" key="2">
    <source>
        <dbReference type="Proteomes" id="UP000828251"/>
    </source>
</evidence>
<keyword evidence="2" id="KW-1185">Reference proteome</keyword>
<protein>
    <submittedName>
        <fullName evidence="1">Uncharacterized protein</fullName>
    </submittedName>
</protein>
<feature type="non-terminal residue" evidence="1">
    <location>
        <position position="65"/>
    </location>
</feature>
<sequence>MIATWSYIASSESDEDNEVTNLCLMAIKEPKNKNLHNSFSMFHIRQQKLNHMLESQRAFFDKSGL</sequence>
<proteinExistence type="predicted"/>
<dbReference type="AlphaFoldDB" id="A0A9D3VGW5"/>
<dbReference type="EMBL" id="JAIQCV010000007">
    <property type="protein sequence ID" value="KAH1082758.1"/>
    <property type="molecule type" value="Genomic_DNA"/>
</dbReference>
<name>A0A9D3VGW5_9ROSI</name>
<accession>A0A9D3VGW5</accession>
<reference evidence="1 2" key="1">
    <citation type="journal article" date="2021" name="Plant Biotechnol. J.">
        <title>Multi-omics assisted identification of the key and species-specific regulatory components of drought-tolerant mechanisms in Gossypium stocksii.</title>
        <authorList>
            <person name="Yu D."/>
            <person name="Ke L."/>
            <person name="Zhang D."/>
            <person name="Wu Y."/>
            <person name="Sun Y."/>
            <person name="Mei J."/>
            <person name="Sun J."/>
            <person name="Sun Y."/>
        </authorList>
    </citation>
    <scope>NUCLEOTIDE SEQUENCE [LARGE SCALE GENOMIC DNA]</scope>
    <source>
        <strain evidence="2">cv. E1</strain>
        <tissue evidence="1">Leaf</tissue>
    </source>
</reference>
<evidence type="ECO:0000313" key="1">
    <source>
        <dbReference type="EMBL" id="KAH1082758.1"/>
    </source>
</evidence>